<reference evidence="2" key="1">
    <citation type="submission" date="2020-04" db="EMBL/GenBank/DDBJ databases">
        <title>Draft genome resource of the tomato pathogen Pseudocercospora fuligena.</title>
        <authorList>
            <person name="Zaccaron A."/>
        </authorList>
    </citation>
    <scope>NUCLEOTIDE SEQUENCE</scope>
    <source>
        <strain evidence="2">PF001</strain>
    </source>
</reference>
<evidence type="ECO:0000313" key="3">
    <source>
        <dbReference type="Proteomes" id="UP000660729"/>
    </source>
</evidence>
<dbReference type="PRINTS" id="PR00411">
    <property type="entry name" value="PNDRDTASEI"/>
</dbReference>
<dbReference type="GO" id="GO:0050660">
    <property type="term" value="F:flavin adenine dinucleotide binding"/>
    <property type="evidence" value="ECO:0007669"/>
    <property type="project" value="TreeGrafter"/>
</dbReference>
<keyword evidence="3" id="KW-1185">Reference proteome</keyword>
<dbReference type="OrthoDB" id="74360at2759"/>
<keyword evidence="1" id="KW-0560">Oxidoreductase</keyword>
<dbReference type="EMBL" id="JABCIY010000027">
    <property type="protein sequence ID" value="KAF7196322.1"/>
    <property type="molecule type" value="Genomic_DNA"/>
</dbReference>
<keyword evidence="2" id="KW-0670">Pyruvate</keyword>
<accession>A0A8H6RS68</accession>
<evidence type="ECO:0000256" key="1">
    <source>
        <dbReference type="ARBA" id="ARBA00023002"/>
    </source>
</evidence>
<dbReference type="AlphaFoldDB" id="A0A8H6RS68"/>
<protein>
    <submittedName>
        <fullName evidence="2">Putative indole-3-pyruvate monooxygenase YUCCA8</fullName>
    </submittedName>
</protein>
<dbReference type="GO" id="GO:0004497">
    <property type="term" value="F:monooxygenase activity"/>
    <property type="evidence" value="ECO:0007669"/>
    <property type="project" value="UniProtKB-KW"/>
</dbReference>
<dbReference type="Proteomes" id="UP000660729">
    <property type="component" value="Unassembled WGS sequence"/>
</dbReference>
<dbReference type="PANTHER" id="PTHR43539:SF68">
    <property type="entry name" value="FLAVIN-BINDING MONOOXYGENASE-LIKE PROTEIN (AFU_ORTHOLOGUE AFUA_4G09220)"/>
    <property type="match status" value="1"/>
</dbReference>
<dbReference type="Pfam" id="PF13738">
    <property type="entry name" value="Pyr_redox_3"/>
    <property type="match status" value="1"/>
</dbReference>
<keyword evidence="2" id="KW-0503">Monooxygenase</keyword>
<dbReference type="InterPro" id="IPR036188">
    <property type="entry name" value="FAD/NAD-bd_sf"/>
</dbReference>
<dbReference type="SUPFAM" id="SSF51905">
    <property type="entry name" value="FAD/NAD(P)-binding domain"/>
    <property type="match status" value="1"/>
</dbReference>
<dbReference type="PANTHER" id="PTHR43539">
    <property type="entry name" value="FLAVIN-BINDING MONOOXYGENASE-LIKE PROTEIN (AFU_ORTHOLOGUE AFUA_4G09220)"/>
    <property type="match status" value="1"/>
</dbReference>
<proteinExistence type="predicted"/>
<evidence type="ECO:0000313" key="2">
    <source>
        <dbReference type="EMBL" id="KAF7196322.1"/>
    </source>
</evidence>
<sequence length="609" mass="68002">MATTKMRTASAVFDDIPGELPATQILADVDLKSIANSAIESLNALQEDDLAANATWRDLLSFTDTFRTFSSAISVNDKLSELRRRRQCSPFRIAAAVPRLVNISESSWIDIDFEFEIRDGDLIGECSGVVSVIDDGAGQFKIWMLRTWLERYSGHGDPDRSPIVESSNQLNACNGSYPKQTYDVVVVGGGQAGLGVAGRLRALGIDYILFDDRPSIGDSWAHRYDSLKFHTIREYGNLPFGRTWDESDPQELPKDRIASGYKEWAEKHELNARADTLVEHAQWDQTSSMWTVKTLRASDQSDHSECKAKYLILCMGVGHKVPVSPDWATTSKVKTSGYKGTIIHASDYHNARDFGGRRGIVIGTANTAHDVAEDMANAGMDVTMCQRNPTFIFPQAWLVAAESRDYNMQKLTEVADREQVTMPTKITRQIVNRTVHGLIGRNPELFDGLERAGFRVDRYGDLFTHLYIRYGGHYVDIGASERIIKGEIKVKTTPIKGLSADGLVFGDESHLEADLIVLATGFNHDFRKDAAEIIGQNSADQMDHFWQPDGEGELRGYARLSGHPNLFYHGAEARLARFFSRFVALQIQKELLGKPLEPYLDSRPGMQLQ</sequence>
<comment type="caution">
    <text evidence="2">The sequence shown here is derived from an EMBL/GenBank/DDBJ whole genome shotgun (WGS) entry which is preliminary data.</text>
</comment>
<name>A0A8H6RS68_9PEZI</name>
<dbReference type="Gene3D" id="3.50.50.60">
    <property type="entry name" value="FAD/NAD(P)-binding domain"/>
    <property type="match status" value="1"/>
</dbReference>
<gene>
    <name evidence="2" type="ORF">HII31_02389</name>
</gene>
<dbReference type="InterPro" id="IPR050982">
    <property type="entry name" value="Auxin_biosynth/cation_transpt"/>
</dbReference>
<organism evidence="2 3">
    <name type="scientific">Pseudocercospora fuligena</name>
    <dbReference type="NCBI Taxonomy" id="685502"/>
    <lineage>
        <taxon>Eukaryota</taxon>
        <taxon>Fungi</taxon>
        <taxon>Dikarya</taxon>
        <taxon>Ascomycota</taxon>
        <taxon>Pezizomycotina</taxon>
        <taxon>Dothideomycetes</taxon>
        <taxon>Dothideomycetidae</taxon>
        <taxon>Mycosphaerellales</taxon>
        <taxon>Mycosphaerellaceae</taxon>
        <taxon>Pseudocercospora</taxon>
    </lineage>
</organism>